<evidence type="ECO:0000256" key="1">
    <source>
        <dbReference type="SAM" id="MobiDB-lite"/>
    </source>
</evidence>
<feature type="compositionally biased region" description="Pro residues" evidence="1">
    <location>
        <begin position="90"/>
        <end position="113"/>
    </location>
</feature>
<feature type="region of interest" description="Disordered" evidence="1">
    <location>
        <begin position="77"/>
        <end position="162"/>
    </location>
</feature>
<dbReference type="AlphaFoldDB" id="Q4RJT8"/>
<reference evidence="2" key="2">
    <citation type="submission" date="2004-02" db="EMBL/GenBank/DDBJ databases">
        <authorList>
            <consortium name="Genoscope"/>
            <consortium name="Whitehead Institute Centre for Genome Research"/>
        </authorList>
    </citation>
    <scope>NUCLEOTIDE SEQUENCE</scope>
</reference>
<dbReference type="KEGG" id="tng:GSTEN00033281G001"/>
<sequence length="208" mass="22431">MGASPAACTHPALPWNGPARAGGHVDLLWADLSQLWDLLAVGGMVDAPLTTPSQHADLPYQCASVDYLCSPRLVKKGPAGRPCHDRPAIKPRPQPSASPRPPIAQKPQVPPKPAHLLALGQDKKPKRIPPAPSRPLPTPPPPPKPKPSPTSPGSAAQPQKEAQKVGLLIERFENSRYFTADFWSVRFLPFYYSVSLNTAQSCLGMSQR</sequence>
<comment type="caution">
    <text evidence="2">The sequence shown here is derived from an EMBL/GenBank/DDBJ whole genome shotgun (WGS) entry which is preliminary data.</text>
</comment>
<protein>
    <submittedName>
        <fullName evidence="2">(spotted green pufferfish) hypothetical protein</fullName>
    </submittedName>
</protein>
<dbReference type="EMBL" id="CAAE01015033">
    <property type="protein sequence ID" value="CAG11344.1"/>
    <property type="molecule type" value="Genomic_DNA"/>
</dbReference>
<evidence type="ECO:0000313" key="2">
    <source>
        <dbReference type="EMBL" id="CAG11344.1"/>
    </source>
</evidence>
<accession>Q4RJT8</accession>
<organism evidence="2">
    <name type="scientific">Tetraodon nigroviridis</name>
    <name type="common">Spotted green pufferfish</name>
    <name type="synonym">Chelonodon nigroviridis</name>
    <dbReference type="NCBI Taxonomy" id="99883"/>
    <lineage>
        <taxon>Eukaryota</taxon>
        <taxon>Metazoa</taxon>
        <taxon>Chordata</taxon>
        <taxon>Craniata</taxon>
        <taxon>Vertebrata</taxon>
        <taxon>Euteleostomi</taxon>
        <taxon>Actinopterygii</taxon>
        <taxon>Neopterygii</taxon>
        <taxon>Teleostei</taxon>
        <taxon>Neoteleostei</taxon>
        <taxon>Acanthomorphata</taxon>
        <taxon>Eupercaria</taxon>
        <taxon>Tetraodontiformes</taxon>
        <taxon>Tetradontoidea</taxon>
        <taxon>Tetraodontidae</taxon>
        <taxon>Tetraodon</taxon>
    </lineage>
</organism>
<name>Q4RJT8_TETNG</name>
<feature type="compositionally biased region" description="Pro residues" evidence="1">
    <location>
        <begin position="128"/>
        <end position="150"/>
    </location>
</feature>
<proteinExistence type="predicted"/>
<reference evidence="2" key="1">
    <citation type="journal article" date="2004" name="Nature">
        <title>Genome duplication in the teleost fish Tetraodon nigroviridis reveals the early vertebrate proto-karyotype.</title>
        <authorList>
            <person name="Jaillon O."/>
            <person name="Aury J.-M."/>
            <person name="Brunet F."/>
            <person name="Petit J.-L."/>
            <person name="Stange-Thomann N."/>
            <person name="Mauceli E."/>
            <person name="Bouneau L."/>
            <person name="Fischer C."/>
            <person name="Ozouf-Costaz C."/>
            <person name="Bernot A."/>
            <person name="Nicaud S."/>
            <person name="Jaffe D."/>
            <person name="Fisher S."/>
            <person name="Lutfalla G."/>
            <person name="Dossat C."/>
            <person name="Segurens B."/>
            <person name="Dasilva C."/>
            <person name="Salanoubat M."/>
            <person name="Levy M."/>
            <person name="Boudet N."/>
            <person name="Castellano S."/>
            <person name="Anthouard V."/>
            <person name="Jubin C."/>
            <person name="Castelli V."/>
            <person name="Katinka M."/>
            <person name="Vacherie B."/>
            <person name="Biemont C."/>
            <person name="Skalli Z."/>
            <person name="Cattolico L."/>
            <person name="Poulain J."/>
            <person name="De Berardinis V."/>
            <person name="Cruaud C."/>
            <person name="Duprat S."/>
            <person name="Brottier P."/>
            <person name="Coutanceau J.-P."/>
            <person name="Gouzy J."/>
            <person name="Parra G."/>
            <person name="Lardier G."/>
            <person name="Chapple C."/>
            <person name="McKernan K.J."/>
            <person name="McEwan P."/>
            <person name="Bosak S."/>
            <person name="Kellis M."/>
            <person name="Volff J.-N."/>
            <person name="Guigo R."/>
            <person name="Zody M.C."/>
            <person name="Mesirov J."/>
            <person name="Lindblad-Toh K."/>
            <person name="Birren B."/>
            <person name="Nusbaum C."/>
            <person name="Kahn D."/>
            <person name="Robinson-Rechavi M."/>
            <person name="Laudet V."/>
            <person name="Schachter V."/>
            <person name="Quetier F."/>
            <person name="Saurin W."/>
            <person name="Scarpelli C."/>
            <person name="Wincker P."/>
            <person name="Lander E.S."/>
            <person name="Weissenbach J."/>
            <person name="Roest Crollius H."/>
        </authorList>
    </citation>
    <scope>NUCLEOTIDE SEQUENCE [LARGE SCALE GENOMIC DNA]</scope>
</reference>
<gene>
    <name evidence="2" type="ORF">GSTENG00033281001</name>
</gene>